<dbReference type="Pfam" id="PF13186">
    <property type="entry name" value="SPASM"/>
    <property type="match status" value="1"/>
</dbReference>
<dbReference type="AlphaFoldDB" id="A0A1M6D1T9"/>
<dbReference type="InterPro" id="IPR007197">
    <property type="entry name" value="rSAM"/>
</dbReference>
<reference evidence="8 9" key="1">
    <citation type="submission" date="2016-11" db="EMBL/GenBank/DDBJ databases">
        <authorList>
            <person name="Jaros S."/>
            <person name="Januszkiewicz K."/>
            <person name="Wedrychowicz H."/>
        </authorList>
    </citation>
    <scope>NUCLEOTIDE SEQUENCE [LARGE SCALE GENOMIC DNA]</scope>
    <source>
        <strain evidence="8 9">DSM 14916</strain>
    </source>
</reference>
<organism evidence="8 9">
    <name type="scientific">Muricoccus roseus</name>
    <dbReference type="NCBI Taxonomy" id="198092"/>
    <lineage>
        <taxon>Bacteria</taxon>
        <taxon>Pseudomonadati</taxon>
        <taxon>Pseudomonadota</taxon>
        <taxon>Alphaproteobacteria</taxon>
        <taxon>Acetobacterales</taxon>
        <taxon>Roseomonadaceae</taxon>
        <taxon>Muricoccus</taxon>
    </lineage>
</organism>
<dbReference type="GO" id="GO:0051539">
    <property type="term" value="F:4 iron, 4 sulfur cluster binding"/>
    <property type="evidence" value="ECO:0007669"/>
    <property type="project" value="UniProtKB-KW"/>
</dbReference>
<evidence type="ECO:0000256" key="2">
    <source>
        <dbReference type="ARBA" id="ARBA00022485"/>
    </source>
</evidence>
<evidence type="ECO:0000256" key="1">
    <source>
        <dbReference type="ARBA" id="ARBA00001966"/>
    </source>
</evidence>
<dbReference type="PROSITE" id="PS51918">
    <property type="entry name" value="RADICAL_SAM"/>
    <property type="match status" value="1"/>
</dbReference>
<dbReference type="PIRSF" id="PIRSF037420">
    <property type="entry name" value="PQQ_syn_pqqE"/>
    <property type="match status" value="1"/>
</dbReference>
<dbReference type="OrthoDB" id="9792276at2"/>
<keyword evidence="5" id="KW-0408">Iron</keyword>
<dbReference type="Proteomes" id="UP000184387">
    <property type="component" value="Unassembled WGS sequence"/>
</dbReference>
<evidence type="ECO:0000256" key="4">
    <source>
        <dbReference type="ARBA" id="ARBA00022723"/>
    </source>
</evidence>
<gene>
    <name evidence="8" type="ORF">SAMN02745194_00791</name>
</gene>
<dbReference type="CDD" id="cd01335">
    <property type="entry name" value="Radical_SAM"/>
    <property type="match status" value="1"/>
</dbReference>
<dbReference type="RefSeq" id="WP_073131694.1">
    <property type="nucleotide sequence ID" value="NZ_FQZF01000004.1"/>
</dbReference>
<proteinExistence type="predicted"/>
<protein>
    <submittedName>
        <fullName evidence="8">Radical SAM additional 4Fe4S-binding SPASM domain-containing protein</fullName>
    </submittedName>
</protein>
<keyword evidence="2" id="KW-0004">4Fe-4S</keyword>
<dbReference type="InterPro" id="IPR058240">
    <property type="entry name" value="rSAM_sf"/>
</dbReference>
<dbReference type="InterPro" id="IPR023885">
    <property type="entry name" value="4Fe4S-binding_SPASM_dom"/>
</dbReference>
<dbReference type="Gene3D" id="3.20.20.70">
    <property type="entry name" value="Aldolase class I"/>
    <property type="match status" value="1"/>
</dbReference>
<sequence length="341" mass="37058">MSLVGGSPPLHRPMKVTIGYTQSCNLDCRVCYADCTRTPSARELPAATWTGLLDEFFEAGVISVMIEGGEPLHRPDVLEVIAHAAPRAMTRLRTNATLVDDAMAARLKSIGLGDAMVDLLGATAATHDGLTGVPGSQARSLAGIRALRRAGLPVTVLVIMNRENRRELQALLELAHAEGVEAVGVLRPYPLGRMRRDWATLSLSLEEMMTAIAALRPPQGLRLMQSWHPNDANCCWQMAAVNAYGRSIGCMYLREYVDYGDVTTTPFLETWEHPLYRRLRAGQVEASCAGCASTQHTHGGCRSTAYAFHGRWDAPDPFDAGLNDGTDLRVLPAREALPDAP</sequence>
<evidence type="ECO:0000313" key="8">
    <source>
        <dbReference type="EMBL" id="SHI67210.1"/>
    </source>
</evidence>
<evidence type="ECO:0000313" key="9">
    <source>
        <dbReference type="Proteomes" id="UP000184387"/>
    </source>
</evidence>
<evidence type="ECO:0000256" key="3">
    <source>
        <dbReference type="ARBA" id="ARBA00022691"/>
    </source>
</evidence>
<comment type="cofactor">
    <cofactor evidence="1">
        <name>[4Fe-4S] cluster</name>
        <dbReference type="ChEBI" id="CHEBI:49883"/>
    </cofactor>
</comment>
<dbReference type="STRING" id="198092.SAMN02745194_00791"/>
<keyword evidence="4" id="KW-0479">Metal-binding</keyword>
<name>A0A1M6D1T9_9PROT</name>
<dbReference type="PANTHER" id="PTHR11228:SF7">
    <property type="entry name" value="PQQA PEPTIDE CYCLASE"/>
    <property type="match status" value="1"/>
</dbReference>
<dbReference type="SFLD" id="SFLDG01386">
    <property type="entry name" value="main_SPASM_domain-containing"/>
    <property type="match status" value="1"/>
</dbReference>
<keyword evidence="3" id="KW-0949">S-adenosyl-L-methionine</keyword>
<keyword evidence="9" id="KW-1185">Reference proteome</keyword>
<dbReference type="GO" id="GO:0046872">
    <property type="term" value="F:metal ion binding"/>
    <property type="evidence" value="ECO:0007669"/>
    <property type="project" value="UniProtKB-KW"/>
</dbReference>
<dbReference type="InterPro" id="IPR017200">
    <property type="entry name" value="PqqE-like"/>
</dbReference>
<evidence type="ECO:0000259" key="7">
    <source>
        <dbReference type="PROSITE" id="PS51918"/>
    </source>
</evidence>
<keyword evidence="6" id="KW-0411">Iron-sulfur</keyword>
<dbReference type="SUPFAM" id="SSF102114">
    <property type="entry name" value="Radical SAM enzymes"/>
    <property type="match status" value="1"/>
</dbReference>
<dbReference type="SFLD" id="SFLDS00029">
    <property type="entry name" value="Radical_SAM"/>
    <property type="match status" value="1"/>
</dbReference>
<evidence type="ECO:0000256" key="6">
    <source>
        <dbReference type="ARBA" id="ARBA00023014"/>
    </source>
</evidence>
<accession>A0A1M6D1T9</accession>
<dbReference type="InterPro" id="IPR050377">
    <property type="entry name" value="Radical_SAM_PqqE_MftC-like"/>
</dbReference>
<dbReference type="InterPro" id="IPR013785">
    <property type="entry name" value="Aldolase_TIM"/>
</dbReference>
<dbReference type="Pfam" id="PF04055">
    <property type="entry name" value="Radical_SAM"/>
    <property type="match status" value="1"/>
</dbReference>
<dbReference type="PANTHER" id="PTHR11228">
    <property type="entry name" value="RADICAL SAM DOMAIN PROTEIN"/>
    <property type="match status" value="1"/>
</dbReference>
<feature type="domain" description="Radical SAM core" evidence="7">
    <location>
        <begin position="6"/>
        <end position="229"/>
    </location>
</feature>
<dbReference type="GO" id="GO:0003824">
    <property type="term" value="F:catalytic activity"/>
    <property type="evidence" value="ECO:0007669"/>
    <property type="project" value="InterPro"/>
</dbReference>
<dbReference type="SFLD" id="SFLDG01067">
    <property type="entry name" value="SPASM/twitch_domain_containing"/>
    <property type="match status" value="1"/>
</dbReference>
<evidence type="ECO:0000256" key="5">
    <source>
        <dbReference type="ARBA" id="ARBA00023004"/>
    </source>
</evidence>
<dbReference type="EMBL" id="FQZF01000004">
    <property type="protein sequence ID" value="SHI67210.1"/>
    <property type="molecule type" value="Genomic_DNA"/>
</dbReference>